<evidence type="ECO:0000256" key="1">
    <source>
        <dbReference type="SAM" id="MobiDB-lite"/>
    </source>
</evidence>
<protein>
    <recommendedName>
        <fullName evidence="4">Lipoprotein</fullName>
    </recommendedName>
</protein>
<dbReference type="RefSeq" id="WP_183588616.1">
    <property type="nucleotide sequence ID" value="NZ_JACHCA010000010.1"/>
</dbReference>
<dbReference type="AlphaFoldDB" id="A0A841JFB9"/>
<organism evidence="2 3">
    <name type="scientific">Mucilaginibacter lappiensis</name>
    <dbReference type="NCBI Taxonomy" id="354630"/>
    <lineage>
        <taxon>Bacteria</taxon>
        <taxon>Pseudomonadati</taxon>
        <taxon>Bacteroidota</taxon>
        <taxon>Sphingobacteriia</taxon>
        <taxon>Sphingobacteriales</taxon>
        <taxon>Sphingobacteriaceae</taxon>
        <taxon>Mucilaginibacter</taxon>
    </lineage>
</organism>
<sequence length="145" mass="15415">MKKRNSLAFIAFATIVLSSCDQDEQHQTVGTWDGTDYNTGKDTIINQHSYHYSSYGYWYWYNSGQVTRYYPRTGYSQTLSADEHRSGAFLSSSAHTGNGGAGEDPAHFSSGHGGTVEGFGRTAHGVSSGEGFGGSAHAGGEGGGE</sequence>
<reference evidence="2 3" key="1">
    <citation type="submission" date="2020-08" db="EMBL/GenBank/DDBJ databases">
        <title>Genomic Encyclopedia of Type Strains, Phase IV (KMG-V): Genome sequencing to study the core and pangenomes of soil and plant-associated prokaryotes.</title>
        <authorList>
            <person name="Whitman W."/>
        </authorList>
    </citation>
    <scope>NUCLEOTIDE SEQUENCE [LARGE SCALE GENOMIC DNA]</scope>
    <source>
        <strain evidence="2 3">MP601</strain>
    </source>
</reference>
<evidence type="ECO:0000313" key="2">
    <source>
        <dbReference type="EMBL" id="MBB6129550.1"/>
    </source>
</evidence>
<feature type="compositionally biased region" description="Gly residues" evidence="1">
    <location>
        <begin position="128"/>
        <end position="145"/>
    </location>
</feature>
<dbReference type="Proteomes" id="UP000548326">
    <property type="component" value="Unassembled WGS sequence"/>
</dbReference>
<accession>A0A841JFB9</accession>
<name>A0A841JFB9_9SPHI</name>
<comment type="caution">
    <text evidence="2">The sequence shown here is derived from an EMBL/GenBank/DDBJ whole genome shotgun (WGS) entry which is preliminary data.</text>
</comment>
<feature type="region of interest" description="Disordered" evidence="1">
    <location>
        <begin position="90"/>
        <end position="145"/>
    </location>
</feature>
<dbReference type="PROSITE" id="PS51257">
    <property type="entry name" value="PROKAR_LIPOPROTEIN"/>
    <property type="match status" value="1"/>
</dbReference>
<gene>
    <name evidence="2" type="ORF">HDF22_003681</name>
</gene>
<proteinExistence type="predicted"/>
<evidence type="ECO:0000313" key="3">
    <source>
        <dbReference type="Proteomes" id="UP000548326"/>
    </source>
</evidence>
<dbReference type="EMBL" id="JACHCA010000010">
    <property type="protein sequence ID" value="MBB6129550.1"/>
    <property type="molecule type" value="Genomic_DNA"/>
</dbReference>
<evidence type="ECO:0008006" key="4">
    <source>
        <dbReference type="Google" id="ProtNLM"/>
    </source>
</evidence>